<feature type="non-terminal residue" evidence="1">
    <location>
        <position position="1"/>
    </location>
</feature>
<name>A0A8S4BST2_9TELE</name>
<comment type="caution">
    <text evidence="1">The sequence shown here is derived from an EMBL/GenBank/DDBJ whole genome shotgun (WGS) entry which is preliminary data.</text>
</comment>
<accession>A0A8S4BST2</accession>
<dbReference type="Proteomes" id="UP000677803">
    <property type="component" value="Unassembled WGS sequence"/>
</dbReference>
<keyword evidence="2" id="KW-1185">Reference proteome</keyword>
<dbReference type="AlphaFoldDB" id="A0A8S4BST2"/>
<dbReference type="EMBL" id="CAJRST010038888">
    <property type="protein sequence ID" value="CAG6016024.1"/>
    <property type="molecule type" value="Genomic_DNA"/>
</dbReference>
<evidence type="ECO:0000313" key="1">
    <source>
        <dbReference type="EMBL" id="CAG6016024.1"/>
    </source>
</evidence>
<gene>
    <name evidence="1" type="ORF">MMEN_LOCUS19991</name>
</gene>
<protein>
    <submittedName>
        <fullName evidence="1">(Atlantic silverside) hypothetical protein</fullName>
    </submittedName>
</protein>
<organism evidence="1 2">
    <name type="scientific">Menidia menidia</name>
    <name type="common">Atlantic silverside</name>
    <dbReference type="NCBI Taxonomy" id="238744"/>
    <lineage>
        <taxon>Eukaryota</taxon>
        <taxon>Metazoa</taxon>
        <taxon>Chordata</taxon>
        <taxon>Craniata</taxon>
        <taxon>Vertebrata</taxon>
        <taxon>Euteleostomi</taxon>
        <taxon>Actinopterygii</taxon>
        <taxon>Neopterygii</taxon>
        <taxon>Teleostei</taxon>
        <taxon>Neoteleostei</taxon>
        <taxon>Acanthomorphata</taxon>
        <taxon>Ovalentaria</taxon>
        <taxon>Atherinomorphae</taxon>
        <taxon>Atheriniformes</taxon>
        <taxon>Atherinopsidae</taxon>
        <taxon>Menidiinae</taxon>
        <taxon>Menidia</taxon>
    </lineage>
</organism>
<proteinExistence type="predicted"/>
<evidence type="ECO:0000313" key="2">
    <source>
        <dbReference type="Proteomes" id="UP000677803"/>
    </source>
</evidence>
<sequence length="248" mass="27886">MTSDVRLRPFFSTAVLDLFLRILRCRYSTLALAAALKNCSHTSSLSWESLAAMSVMRSSVSRMALSGNTESYSSSRGSGRHRFSNKVTEAINTASTRKLITGNVQSVTVETVSTRNWAYFTVSFSLRSASPIVNWNCSDSNLGETLSCESSLSTPKSVTPLSMFPIHFSISMLQIMLLTRRLRFSRVFRMFRRTTTLVPAVSSRFRLFFMKMDITNRAPKHLILFDRERATVTKIPKHPENATATAGW</sequence>
<reference evidence="1" key="1">
    <citation type="submission" date="2021-05" db="EMBL/GenBank/DDBJ databases">
        <authorList>
            <person name="Tigano A."/>
        </authorList>
    </citation>
    <scope>NUCLEOTIDE SEQUENCE</scope>
</reference>